<keyword evidence="1 7" id="KW-0963">Cytoplasm</keyword>
<feature type="binding site" evidence="7 8">
    <location>
        <position position="33"/>
    </location>
    <ligand>
        <name>S-adenosyl-L-methionine</name>
        <dbReference type="ChEBI" id="CHEBI:59789"/>
    </ligand>
</feature>
<dbReference type="SMART" id="SM00650">
    <property type="entry name" value="rADc"/>
    <property type="match status" value="1"/>
</dbReference>
<evidence type="ECO:0000256" key="2">
    <source>
        <dbReference type="ARBA" id="ARBA00022552"/>
    </source>
</evidence>
<evidence type="ECO:0000256" key="6">
    <source>
        <dbReference type="ARBA" id="ARBA00022884"/>
    </source>
</evidence>
<gene>
    <name evidence="7 10" type="primary">rsmA</name>
    <name evidence="7" type="synonym">ksgA</name>
    <name evidence="10" type="ORF">D0Z08_22780</name>
</gene>
<evidence type="ECO:0000259" key="9">
    <source>
        <dbReference type="SMART" id="SM00650"/>
    </source>
</evidence>
<dbReference type="AlphaFoldDB" id="A0A417XXC0"/>
<keyword evidence="2 7" id="KW-0698">rRNA processing</keyword>
<dbReference type="GO" id="GO:0003723">
    <property type="term" value="F:RNA binding"/>
    <property type="evidence" value="ECO:0007669"/>
    <property type="project" value="UniProtKB-UniRule"/>
</dbReference>
<keyword evidence="4 7" id="KW-0808">Transferase</keyword>
<evidence type="ECO:0000256" key="8">
    <source>
        <dbReference type="PROSITE-ProRule" id="PRU01026"/>
    </source>
</evidence>
<feature type="binding site" evidence="7 8">
    <location>
        <position position="129"/>
    </location>
    <ligand>
        <name>S-adenosyl-L-methionine</name>
        <dbReference type="ChEBI" id="CHEBI:59789"/>
    </ligand>
</feature>
<dbReference type="HAMAP" id="MF_00607">
    <property type="entry name" value="16SrRNA_methyltr_A"/>
    <property type="match status" value="1"/>
</dbReference>
<dbReference type="PROSITE" id="PS01131">
    <property type="entry name" value="RRNA_A_DIMETH"/>
    <property type="match status" value="1"/>
</dbReference>
<dbReference type="PROSITE" id="PS51689">
    <property type="entry name" value="SAM_RNA_A_N6_MT"/>
    <property type="match status" value="1"/>
</dbReference>
<dbReference type="PANTHER" id="PTHR11727:SF7">
    <property type="entry name" value="DIMETHYLADENOSINE TRANSFERASE-RELATED"/>
    <property type="match status" value="1"/>
</dbReference>
<dbReference type="InterPro" id="IPR020598">
    <property type="entry name" value="rRNA_Ade_methylase_Trfase_N"/>
</dbReference>
<dbReference type="SUPFAM" id="SSF53335">
    <property type="entry name" value="S-adenosyl-L-methionine-dependent methyltransferases"/>
    <property type="match status" value="1"/>
</dbReference>
<dbReference type="RefSeq" id="WP_118927571.1">
    <property type="nucleotide sequence ID" value="NZ_QXGH01000029.1"/>
</dbReference>
<dbReference type="FunFam" id="3.40.50.150:FF:000023">
    <property type="entry name" value="Ribosomal RNA small subunit methyltransferase A"/>
    <property type="match status" value="1"/>
</dbReference>
<dbReference type="GO" id="GO:0005829">
    <property type="term" value="C:cytosol"/>
    <property type="evidence" value="ECO:0007669"/>
    <property type="project" value="TreeGrafter"/>
</dbReference>
<evidence type="ECO:0000313" key="10">
    <source>
        <dbReference type="EMBL" id="RHW24797.1"/>
    </source>
</evidence>
<dbReference type="PANTHER" id="PTHR11727">
    <property type="entry name" value="DIMETHYLADENOSINE TRANSFERASE"/>
    <property type="match status" value="1"/>
</dbReference>
<keyword evidence="3 7" id="KW-0489">Methyltransferase</keyword>
<dbReference type="InterPro" id="IPR020596">
    <property type="entry name" value="rRNA_Ade_Mease_Trfase_CS"/>
</dbReference>
<dbReference type="NCBIfam" id="TIGR00755">
    <property type="entry name" value="ksgA"/>
    <property type="match status" value="1"/>
</dbReference>
<name>A0A417XXC0_9ACTN</name>
<evidence type="ECO:0000256" key="7">
    <source>
        <dbReference type="HAMAP-Rule" id="MF_00607"/>
    </source>
</evidence>
<keyword evidence="11" id="KW-1185">Reference proteome</keyword>
<proteinExistence type="inferred from homology"/>
<dbReference type="EC" id="2.1.1.182" evidence="7"/>
<dbReference type="OrthoDB" id="9814755at2"/>
<dbReference type="Gene3D" id="1.10.8.100">
    <property type="entry name" value="Ribosomal RNA adenine dimethylase-like, domain 2"/>
    <property type="match status" value="1"/>
</dbReference>
<dbReference type="InterPro" id="IPR001737">
    <property type="entry name" value="KsgA/Erm"/>
</dbReference>
<dbReference type="GO" id="GO:0052908">
    <property type="term" value="F:16S rRNA (adenine(1518)-N(6)/adenine(1519)-N(6))-dimethyltransferase activity"/>
    <property type="evidence" value="ECO:0007669"/>
    <property type="project" value="UniProtKB-EC"/>
</dbReference>
<evidence type="ECO:0000256" key="5">
    <source>
        <dbReference type="ARBA" id="ARBA00022691"/>
    </source>
</evidence>
<sequence>MSTSAGPRLLGPAEVRSLAAALDLRPTKQRGQNFVIDANTVRRIVRESRVTAADVVVEVGPGLGSLTLALLETGASVTAIEVDPALAGALPGTIAEFAPAQADRVRVVLADALHIAELPGPAPTALVANLPYNVSVPVLLHLLALLPSLEHGLVMVQAEVADRLAAPPGSKTYGIPSVKAAWYAEVRRAGTIGRNVFWPAPNVDSGLVAWTRRQPPTTAVSREQVFAVVDAAFAQRRKALRGVLRGIAGSGEAAEAALVAAGIDPLARGESLGISEFVRITEELAGSAT</sequence>
<feature type="binding site" evidence="7 8">
    <location>
        <position position="35"/>
    </location>
    <ligand>
        <name>S-adenosyl-L-methionine</name>
        <dbReference type="ChEBI" id="CHEBI:59789"/>
    </ligand>
</feature>
<comment type="caution">
    <text evidence="10">The sequence shown here is derived from an EMBL/GenBank/DDBJ whole genome shotgun (WGS) entry which is preliminary data.</text>
</comment>
<comment type="function">
    <text evidence="7">Specifically dimethylates two adjacent adenosines (A1518 and A1519) in the loop of a conserved hairpin near the 3'-end of 16S rRNA in the 30S particle. May play a critical role in biogenesis of 30S subunits.</text>
</comment>
<comment type="similarity">
    <text evidence="7">Belongs to the class I-like SAM-binding methyltransferase superfamily. rRNA adenine N(6)-methyltransferase family. RsmA subfamily.</text>
</comment>
<organism evidence="10 11">
    <name type="scientific">Nocardioides immobilis</name>
    <dbReference type="NCBI Taxonomy" id="2049295"/>
    <lineage>
        <taxon>Bacteria</taxon>
        <taxon>Bacillati</taxon>
        <taxon>Actinomycetota</taxon>
        <taxon>Actinomycetes</taxon>
        <taxon>Propionibacteriales</taxon>
        <taxon>Nocardioidaceae</taxon>
        <taxon>Nocardioides</taxon>
    </lineage>
</organism>
<feature type="binding site" evidence="7 8">
    <location>
        <position position="111"/>
    </location>
    <ligand>
        <name>S-adenosyl-L-methionine</name>
        <dbReference type="ChEBI" id="CHEBI:59789"/>
    </ligand>
</feature>
<dbReference type="Pfam" id="PF00398">
    <property type="entry name" value="RrnaAD"/>
    <property type="match status" value="1"/>
</dbReference>
<feature type="binding site" evidence="7 8">
    <location>
        <position position="81"/>
    </location>
    <ligand>
        <name>S-adenosyl-L-methionine</name>
        <dbReference type="ChEBI" id="CHEBI:59789"/>
    </ligand>
</feature>
<dbReference type="FunFam" id="1.10.8.100:FF:000003">
    <property type="entry name" value="Ribosomal RNA small subunit methyltransferase A"/>
    <property type="match status" value="1"/>
</dbReference>
<evidence type="ECO:0000256" key="1">
    <source>
        <dbReference type="ARBA" id="ARBA00022490"/>
    </source>
</evidence>
<dbReference type="InterPro" id="IPR023165">
    <property type="entry name" value="rRNA_Ade_diMease-like_C"/>
</dbReference>
<evidence type="ECO:0000256" key="4">
    <source>
        <dbReference type="ARBA" id="ARBA00022679"/>
    </source>
</evidence>
<reference evidence="10 11" key="1">
    <citation type="submission" date="2018-09" db="EMBL/GenBank/DDBJ databases">
        <title>Genome sequencing of Nocardioides immobilis CCTCC AB 2017083 for comparison to Nocardioides silvaticus.</title>
        <authorList>
            <person name="Li C."/>
            <person name="Wang G."/>
        </authorList>
    </citation>
    <scope>NUCLEOTIDE SEQUENCE [LARGE SCALE GENOMIC DNA]</scope>
    <source>
        <strain evidence="10 11">CCTCC AB 2017083</strain>
    </source>
</reference>
<keyword evidence="6 7" id="KW-0694">RNA-binding</keyword>
<feature type="binding site" evidence="7 8">
    <location>
        <position position="60"/>
    </location>
    <ligand>
        <name>S-adenosyl-L-methionine</name>
        <dbReference type="ChEBI" id="CHEBI:59789"/>
    </ligand>
</feature>
<dbReference type="Proteomes" id="UP000283644">
    <property type="component" value="Unassembled WGS sequence"/>
</dbReference>
<comment type="catalytic activity">
    <reaction evidence="7">
        <text>adenosine(1518)/adenosine(1519) in 16S rRNA + 4 S-adenosyl-L-methionine = N(6)-dimethyladenosine(1518)/N(6)-dimethyladenosine(1519) in 16S rRNA + 4 S-adenosyl-L-homocysteine + 4 H(+)</text>
        <dbReference type="Rhea" id="RHEA:19609"/>
        <dbReference type="Rhea" id="RHEA-COMP:10232"/>
        <dbReference type="Rhea" id="RHEA-COMP:10233"/>
        <dbReference type="ChEBI" id="CHEBI:15378"/>
        <dbReference type="ChEBI" id="CHEBI:57856"/>
        <dbReference type="ChEBI" id="CHEBI:59789"/>
        <dbReference type="ChEBI" id="CHEBI:74411"/>
        <dbReference type="ChEBI" id="CHEBI:74493"/>
        <dbReference type="EC" id="2.1.1.182"/>
    </reaction>
</comment>
<dbReference type="Gene3D" id="3.40.50.150">
    <property type="entry name" value="Vaccinia Virus protein VP39"/>
    <property type="match status" value="1"/>
</dbReference>
<dbReference type="InterPro" id="IPR029063">
    <property type="entry name" value="SAM-dependent_MTases_sf"/>
</dbReference>
<evidence type="ECO:0000256" key="3">
    <source>
        <dbReference type="ARBA" id="ARBA00022603"/>
    </source>
</evidence>
<comment type="subcellular location">
    <subcellularLocation>
        <location evidence="7">Cytoplasm</location>
    </subcellularLocation>
</comment>
<accession>A0A417XXC0</accession>
<evidence type="ECO:0000313" key="11">
    <source>
        <dbReference type="Proteomes" id="UP000283644"/>
    </source>
</evidence>
<feature type="domain" description="Ribosomal RNA adenine methylase transferase N-terminal" evidence="9">
    <location>
        <begin position="40"/>
        <end position="214"/>
    </location>
</feature>
<protein>
    <recommendedName>
        <fullName evidence="7">Ribosomal RNA small subunit methyltransferase A</fullName>
        <ecNumber evidence="7">2.1.1.182</ecNumber>
    </recommendedName>
    <alternativeName>
        <fullName evidence="7">16S rRNA (adenine(1518)-N(6)/adenine(1519)-N(6))-dimethyltransferase</fullName>
    </alternativeName>
    <alternativeName>
        <fullName evidence="7">16S rRNA dimethyladenosine transferase</fullName>
    </alternativeName>
    <alternativeName>
        <fullName evidence="7">16S rRNA dimethylase</fullName>
    </alternativeName>
    <alternativeName>
        <fullName evidence="7">S-adenosylmethionine-6-N', N'-adenosyl(rRNA) dimethyltransferase</fullName>
    </alternativeName>
</protein>
<dbReference type="EMBL" id="QXGH01000029">
    <property type="protein sequence ID" value="RHW24797.1"/>
    <property type="molecule type" value="Genomic_DNA"/>
</dbReference>
<dbReference type="InterPro" id="IPR011530">
    <property type="entry name" value="rRNA_adenine_dimethylase"/>
</dbReference>
<dbReference type="CDD" id="cd02440">
    <property type="entry name" value="AdoMet_MTases"/>
    <property type="match status" value="1"/>
</dbReference>
<keyword evidence="5 7" id="KW-0949">S-adenosyl-L-methionine</keyword>